<dbReference type="CDD" id="cd06582">
    <property type="entry name" value="TM_PBP1_LivH_like"/>
    <property type="match status" value="1"/>
</dbReference>
<feature type="transmembrane region" description="Helical" evidence="9">
    <location>
        <begin position="180"/>
        <end position="205"/>
    </location>
</feature>
<evidence type="ECO:0000256" key="1">
    <source>
        <dbReference type="ARBA" id="ARBA00004651"/>
    </source>
</evidence>
<dbReference type="Proteomes" id="UP000199088">
    <property type="component" value="Unassembled WGS sequence"/>
</dbReference>
<evidence type="ECO:0000256" key="8">
    <source>
        <dbReference type="ARBA" id="ARBA00037998"/>
    </source>
</evidence>
<dbReference type="InterPro" id="IPR001851">
    <property type="entry name" value="ABC_transp_permease"/>
</dbReference>
<keyword evidence="6 9" id="KW-1133">Transmembrane helix</keyword>
<feature type="transmembrane region" description="Helical" evidence="9">
    <location>
        <begin position="259"/>
        <end position="281"/>
    </location>
</feature>
<name>A0A1H0SN13_9ACTN</name>
<dbReference type="PANTHER" id="PTHR11795:SF445">
    <property type="entry name" value="AMINO ACID ABC TRANSPORTER PERMEASE PROTEIN"/>
    <property type="match status" value="1"/>
</dbReference>
<keyword evidence="3" id="KW-1003">Cell membrane</keyword>
<dbReference type="OrthoDB" id="9807115at2"/>
<evidence type="ECO:0000256" key="3">
    <source>
        <dbReference type="ARBA" id="ARBA00022475"/>
    </source>
</evidence>
<evidence type="ECO:0000256" key="5">
    <source>
        <dbReference type="ARBA" id="ARBA00022970"/>
    </source>
</evidence>
<feature type="transmembrane region" description="Helical" evidence="9">
    <location>
        <begin position="89"/>
        <end position="112"/>
    </location>
</feature>
<dbReference type="InterPro" id="IPR052157">
    <property type="entry name" value="BCAA_transport_permease"/>
</dbReference>
<keyword evidence="11" id="KW-1185">Reference proteome</keyword>
<evidence type="ECO:0000256" key="9">
    <source>
        <dbReference type="SAM" id="Phobius"/>
    </source>
</evidence>
<evidence type="ECO:0000256" key="7">
    <source>
        <dbReference type="ARBA" id="ARBA00023136"/>
    </source>
</evidence>
<keyword evidence="4 9" id="KW-0812">Transmembrane</keyword>
<evidence type="ECO:0000313" key="10">
    <source>
        <dbReference type="EMBL" id="SDP42556.1"/>
    </source>
</evidence>
<proteinExistence type="inferred from homology"/>
<dbReference type="GO" id="GO:0005886">
    <property type="term" value="C:plasma membrane"/>
    <property type="evidence" value="ECO:0007669"/>
    <property type="project" value="UniProtKB-SubCell"/>
</dbReference>
<feature type="transmembrane region" description="Helical" evidence="9">
    <location>
        <begin position="59"/>
        <end position="77"/>
    </location>
</feature>
<dbReference type="AlphaFoldDB" id="A0A1H0SN13"/>
<organism evidence="10 11">
    <name type="scientific">Klenkia soli</name>
    <dbReference type="NCBI Taxonomy" id="1052260"/>
    <lineage>
        <taxon>Bacteria</taxon>
        <taxon>Bacillati</taxon>
        <taxon>Actinomycetota</taxon>
        <taxon>Actinomycetes</taxon>
        <taxon>Geodermatophilales</taxon>
        <taxon>Geodermatophilaceae</taxon>
        <taxon>Klenkia</taxon>
    </lineage>
</organism>
<dbReference type="EMBL" id="FNIR01000013">
    <property type="protein sequence ID" value="SDP42556.1"/>
    <property type="molecule type" value="Genomic_DNA"/>
</dbReference>
<gene>
    <name evidence="10" type="ORF">SAMN05660199_03889</name>
</gene>
<reference evidence="11" key="1">
    <citation type="submission" date="2016-10" db="EMBL/GenBank/DDBJ databases">
        <authorList>
            <person name="Varghese N."/>
            <person name="Submissions S."/>
        </authorList>
    </citation>
    <scope>NUCLEOTIDE SEQUENCE [LARGE SCALE GENOMIC DNA]</scope>
    <source>
        <strain evidence="11">DSM 45843</strain>
    </source>
</reference>
<dbReference type="PANTHER" id="PTHR11795">
    <property type="entry name" value="BRANCHED-CHAIN AMINO ACID TRANSPORT SYSTEM PERMEASE PROTEIN LIVH"/>
    <property type="match status" value="1"/>
</dbReference>
<keyword evidence="7 9" id="KW-0472">Membrane</keyword>
<dbReference type="GO" id="GO:0006865">
    <property type="term" value="P:amino acid transport"/>
    <property type="evidence" value="ECO:0007669"/>
    <property type="project" value="UniProtKB-KW"/>
</dbReference>
<dbReference type="GO" id="GO:0022857">
    <property type="term" value="F:transmembrane transporter activity"/>
    <property type="evidence" value="ECO:0007669"/>
    <property type="project" value="InterPro"/>
</dbReference>
<comment type="subcellular location">
    <subcellularLocation>
        <location evidence="1">Cell membrane</location>
        <topology evidence="1">Multi-pass membrane protein</topology>
    </subcellularLocation>
</comment>
<evidence type="ECO:0000256" key="2">
    <source>
        <dbReference type="ARBA" id="ARBA00022448"/>
    </source>
</evidence>
<dbReference type="RefSeq" id="WP_091248503.1">
    <property type="nucleotide sequence ID" value="NZ_FNIR01000013.1"/>
</dbReference>
<evidence type="ECO:0000256" key="6">
    <source>
        <dbReference type="ARBA" id="ARBA00022989"/>
    </source>
</evidence>
<dbReference type="STRING" id="1052260.SAMN05660199_03889"/>
<feature type="transmembrane region" description="Helical" evidence="9">
    <location>
        <begin position="139"/>
        <end position="159"/>
    </location>
</feature>
<sequence length="295" mass="30805">MRDVLLTVIRGLGFGSVYALLAVGFVIIYKSSRVISFAQPALMLAGAVAVSYLAGPVGFFLAVPIAAIGIAMLGWGLERTTIRPMIGRPVFVVAIITLGLDIAIRVVVNVFIGPNVRNVGDPWGLSTVSIAGLPVQERYIAMAVVLVVVGAGLFAFFRYSRYGLAMRASSLDQETALVQGIPVGSMTALAWAMAGGLAAVAGAFVGTGGGVDQSTWVIALKALPAIIIGGLDSIGGAVVGGLLVGLVESFFATYQGEYLPWLGQNFSLVSPYVLLLVVLLVRPYGLFGTREVERV</sequence>
<evidence type="ECO:0000313" key="11">
    <source>
        <dbReference type="Proteomes" id="UP000199088"/>
    </source>
</evidence>
<keyword evidence="2" id="KW-0813">Transport</keyword>
<comment type="similarity">
    <text evidence="8">Belongs to the binding-protein-dependent transport system permease family. LivHM subfamily.</text>
</comment>
<accession>A0A1H0SN13</accession>
<dbReference type="Pfam" id="PF02653">
    <property type="entry name" value="BPD_transp_2"/>
    <property type="match status" value="1"/>
</dbReference>
<keyword evidence="5" id="KW-0029">Amino-acid transport</keyword>
<protein>
    <submittedName>
        <fullName evidence="10">Branched-chain amino acid transport system permease protein</fullName>
    </submittedName>
</protein>
<feature type="transmembrane region" description="Helical" evidence="9">
    <location>
        <begin position="6"/>
        <end position="27"/>
    </location>
</feature>
<feature type="transmembrane region" description="Helical" evidence="9">
    <location>
        <begin position="225"/>
        <end position="247"/>
    </location>
</feature>
<evidence type="ECO:0000256" key="4">
    <source>
        <dbReference type="ARBA" id="ARBA00022692"/>
    </source>
</evidence>